<accession>A0A846ZC83</accession>
<keyword evidence="3" id="KW-1185">Reference proteome</keyword>
<dbReference type="Pfam" id="PF11716">
    <property type="entry name" value="MDMPI_N"/>
    <property type="match status" value="1"/>
</dbReference>
<keyword evidence="2" id="KW-0413">Isomerase</keyword>
<dbReference type="GO" id="GO:0016853">
    <property type="term" value="F:isomerase activity"/>
    <property type="evidence" value="ECO:0007669"/>
    <property type="project" value="UniProtKB-KW"/>
</dbReference>
<dbReference type="SUPFAM" id="SSF109854">
    <property type="entry name" value="DinB/YfiT-like putative metalloenzymes"/>
    <property type="match status" value="1"/>
</dbReference>
<dbReference type="NCBIfam" id="TIGR03083">
    <property type="entry name" value="maleylpyruvate isomerase family mycothiol-dependent enzyme"/>
    <property type="match status" value="1"/>
</dbReference>
<sequence>MPGLGPPIDVRPLFAEQQAAFIGLLRGLDADEWARPTVCPGWDVKDVAAHVLGDHVGRLSRHRDEFPGVGPRTGEPFPVFLDRINAEWVTAARRISPAMLVALLVDVGEQVVAFWQDVDMEALGGSVSWAGPEAHPVWLDAARDFSEYWTHQQQICDATGRDGLTAPRYLGPVLDTFMRALPHTMRDVRADEGAVLQVVIQGFGGWACARAAGRWNLRREIVPRPVSVVELDADTAWRLCTRGITPQDAGERASIQGDRTLAEAALHIVSIIHSGVGGEARRAEEPGSA</sequence>
<evidence type="ECO:0000313" key="2">
    <source>
        <dbReference type="EMBL" id="NKZ08334.1"/>
    </source>
</evidence>
<evidence type="ECO:0000313" key="3">
    <source>
        <dbReference type="Proteomes" id="UP000579250"/>
    </source>
</evidence>
<proteinExistence type="predicted"/>
<keyword evidence="2" id="KW-0670">Pyruvate</keyword>
<dbReference type="InterPro" id="IPR024344">
    <property type="entry name" value="MDMPI_metal-binding"/>
</dbReference>
<dbReference type="Proteomes" id="UP000579250">
    <property type="component" value="Unassembled WGS sequence"/>
</dbReference>
<gene>
    <name evidence="2" type="ORF">HGB48_32050</name>
</gene>
<protein>
    <submittedName>
        <fullName evidence="2">Maleylpyruvate isomerase family mycothiol-dependent enzyme</fullName>
    </submittedName>
</protein>
<dbReference type="AlphaFoldDB" id="A0A846ZC83"/>
<dbReference type="EMBL" id="JAAXPI010000079">
    <property type="protein sequence ID" value="NKZ08334.1"/>
    <property type="molecule type" value="Genomic_DNA"/>
</dbReference>
<dbReference type="InterPro" id="IPR034660">
    <property type="entry name" value="DinB/YfiT-like"/>
</dbReference>
<dbReference type="Gene3D" id="1.20.120.450">
    <property type="entry name" value="dinb family like domain"/>
    <property type="match status" value="1"/>
</dbReference>
<feature type="domain" description="Mycothiol-dependent maleylpyruvate isomerase metal-binding" evidence="1">
    <location>
        <begin position="15"/>
        <end position="155"/>
    </location>
</feature>
<evidence type="ECO:0000259" key="1">
    <source>
        <dbReference type="Pfam" id="PF11716"/>
    </source>
</evidence>
<organism evidence="2 3">
    <name type="scientific">Actinomadura latina</name>
    <dbReference type="NCBI Taxonomy" id="163603"/>
    <lineage>
        <taxon>Bacteria</taxon>
        <taxon>Bacillati</taxon>
        <taxon>Actinomycetota</taxon>
        <taxon>Actinomycetes</taxon>
        <taxon>Streptosporangiales</taxon>
        <taxon>Thermomonosporaceae</taxon>
        <taxon>Actinomadura</taxon>
    </lineage>
</organism>
<name>A0A846ZC83_9ACTN</name>
<dbReference type="GO" id="GO:0046872">
    <property type="term" value="F:metal ion binding"/>
    <property type="evidence" value="ECO:0007669"/>
    <property type="project" value="InterPro"/>
</dbReference>
<reference evidence="2 3" key="1">
    <citation type="submission" date="2020-04" db="EMBL/GenBank/DDBJ databases">
        <title>MicrobeNet Type strains.</title>
        <authorList>
            <person name="Nicholson A.C."/>
        </authorList>
    </citation>
    <scope>NUCLEOTIDE SEQUENCE [LARGE SCALE GENOMIC DNA]</scope>
    <source>
        <strain evidence="2 3">ATCC BAA-277</strain>
    </source>
</reference>
<comment type="caution">
    <text evidence="2">The sequence shown here is derived from an EMBL/GenBank/DDBJ whole genome shotgun (WGS) entry which is preliminary data.</text>
</comment>
<dbReference type="InterPro" id="IPR017517">
    <property type="entry name" value="Maleyloyr_isom"/>
</dbReference>